<dbReference type="GO" id="GO:0003700">
    <property type="term" value="F:DNA-binding transcription factor activity"/>
    <property type="evidence" value="ECO:0007669"/>
    <property type="project" value="TreeGrafter"/>
</dbReference>
<dbReference type="Pfam" id="PF17754">
    <property type="entry name" value="TetR_C_14"/>
    <property type="match status" value="1"/>
</dbReference>
<organism evidence="6 7">
    <name type="scientific">Streptomyces shenzhenensis</name>
    <dbReference type="NCBI Taxonomy" id="943815"/>
    <lineage>
        <taxon>Bacteria</taxon>
        <taxon>Bacillati</taxon>
        <taxon>Actinomycetota</taxon>
        <taxon>Actinomycetes</taxon>
        <taxon>Kitasatosporales</taxon>
        <taxon>Streptomycetaceae</taxon>
        <taxon>Streptomyces</taxon>
    </lineage>
</organism>
<feature type="domain" description="HTH tetR-type" evidence="5">
    <location>
        <begin position="6"/>
        <end position="66"/>
    </location>
</feature>
<dbReference type="OrthoDB" id="4746440at2"/>
<keyword evidence="2 4" id="KW-0238">DNA-binding</keyword>
<dbReference type="PANTHER" id="PTHR30055:SF238">
    <property type="entry name" value="MYCOFACTOCIN BIOSYNTHESIS TRANSCRIPTIONAL REGULATOR MFTR-RELATED"/>
    <property type="match status" value="1"/>
</dbReference>
<dbReference type="AlphaFoldDB" id="A0A3M0I4D7"/>
<dbReference type="InterPro" id="IPR009057">
    <property type="entry name" value="Homeodomain-like_sf"/>
</dbReference>
<evidence type="ECO:0000313" key="6">
    <source>
        <dbReference type="EMBL" id="RMB83060.1"/>
    </source>
</evidence>
<dbReference type="PANTHER" id="PTHR30055">
    <property type="entry name" value="HTH-TYPE TRANSCRIPTIONAL REGULATOR RUTR"/>
    <property type="match status" value="1"/>
</dbReference>
<dbReference type="InterPro" id="IPR001647">
    <property type="entry name" value="HTH_TetR"/>
</dbReference>
<sequence>MGRWQPNARGRLAEAALALYSERGYEQTTVAEIAGRAGLTERTFFRHYADKREVLFDGSGALQELFVDAVTGAPRSAAPIDALAAGLAAICPMFADRREHARRRQAVVMANPELLERELIKLASLSATLADALRRRGVAEPAASLTAEAGVAVFKVGFERWTAAGEERELSQVLQESLTAFRAVAAGGRADSAPRTGPAAP</sequence>
<feature type="DNA-binding region" description="H-T-H motif" evidence="4">
    <location>
        <begin position="29"/>
        <end position="48"/>
    </location>
</feature>
<accession>A0A3M0I4D7</accession>
<dbReference type="SUPFAM" id="SSF46689">
    <property type="entry name" value="Homeodomain-like"/>
    <property type="match status" value="1"/>
</dbReference>
<dbReference type="GO" id="GO:0000976">
    <property type="term" value="F:transcription cis-regulatory region binding"/>
    <property type="evidence" value="ECO:0007669"/>
    <property type="project" value="TreeGrafter"/>
</dbReference>
<dbReference type="Pfam" id="PF00440">
    <property type="entry name" value="TetR_N"/>
    <property type="match status" value="1"/>
</dbReference>
<protein>
    <submittedName>
        <fullName evidence="6">TetR family transcriptional regulator</fullName>
    </submittedName>
</protein>
<keyword evidence="1" id="KW-0805">Transcription regulation</keyword>
<evidence type="ECO:0000256" key="4">
    <source>
        <dbReference type="PROSITE-ProRule" id="PRU00335"/>
    </source>
</evidence>
<evidence type="ECO:0000259" key="5">
    <source>
        <dbReference type="PROSITE" id="PS50977"/>
    </source>
</evidence>
<dbReference type="PRINTS" id="PR00455">
    <property type="entry name" value="HTHTETR"/>
</dbReference>
<keyword evidence="3" id="KW-0804">Transcription</keyword>
<gene>
    <name evidence="6" type="ORF">CTZ28_25715</name>
</gene>
<dbReference type="InterPro" id="IPR041347">
    <property type="entry name" value="MftR_C"/>
</dbReference>
<evidence type="ECO:0000256" key="3">
    <source>
        <dbReference type="ARBA" id="ARBA00023163"/>
    </source>
</evidence>
<evidence type="ECO:0000256" key="2">
    <source>
        <dbReference type="ARBA" id="ARBA00023125"/>
    </source>
</evidence>
<dbReference type="Proteomes" id="UP000270471">
    <property type="component" value="Unassembled WGS sequence"/>
</dbReference>
<name>A0A3M0I4D7_9ACTN</name>
<dbReference type="RefSeq" id="WP_121892103.1">
    <property type="nucleotide sequence ID" value="NZ_PENI01000018.1"/>
</dbReference>
<dbReference type="PROSITE" id="PS50977">
    <property type="entry name" value="HTH_TETR_2"/>
    <property type="match status" value="1"/>
</dbReference>
<keyword evidence="7" id="KW-1185">Reference proteome</keyword>
<dbReference type="InterPro" id="IPR050109">
    <property type="entry name" value="HTH-type_TetR-like_transc_reg"/>
</dbReference>
<evidence type="ECO:0000313" key="7">
    <source>
        <dbReference type="Proteomes" id="UP000270471"/>
    </source>
</evidence>
<comment type="caution">
    <text evidence="6">The sequence shown here is derived from an EMBL/GenBank/DDBJ whole genome shotgun (WGS) entry which is preliminary data.</text>
</comment>
<dbReference type="EMBL" id="PENI01000018">
    <property type="protein sequence ID" value="RMB83060.1"/>
    <property type="molecule type" value="Genomic_DNA"/>
</dbReference>
<reference evidence="6 7" key="1">
    <citation type="submission" date="2017-11" db="EMBL/GenBank/DDBJ databases">
        <title>Draft genome of actinobacteria isolated from guarana (Paullinia cupana (Mart.) Ducke.</title>
        <authorList>
            <person name="Siqueira K.A."/>
            <person name="Liotti R.G."/>
            <person name="Mendes T.A.O."/>
            <person name="Soares M.A."/>
        </authorList>
    </citation>
    <scope>NUCLEOTIDE SEQUENCE [LARGE SCALE GENOMIC DNA]</scope>
    <source>
        <strain evidence="6 7">193</strain>
    </source>
</reference>
<proteinExistence type="predicted"/>
<evidence type="ECO:0000256" key="1">
    <source>
        <dbReference type="ARBA" id="ARBA00023015"/>
    </source>
</evidence>
<dbReference type="Gene3D" id="1.10.357.10">
    <property type="entry name" value="Tetracycline Repressor, domain 2"/>
    <property type="match status" value="1"/>
</dbReference>